<name>X1BQW5_9ZZZZ</name>
<evidence type="ECO:0000313" key="1">
    <source>
        <dbReference type="EMBL" id="GAG86548.1"/>
    </source>
</evidence>
<reference evidence="1" key="1">
    <citation type="journal article" date="2014" name="Front. Microbiol.">
        <title>High frequency of phylogenetically diverse reductive dehalogenase-homologous genes in deep subseafloor sedimentary metagenomes.</title>
        <authorList>
            <person name="Kawai M."/>
            <person name="Futagami T."/>
            <person name="Toyoda A."/>
            <person name="Takaki Y."/>
            <person name="Nishi S."/>
            <person name="Hori S."/>
            <person name="Arai W."/>
            <person name="Tsubouchi T."/>
            <person name="Morono Y."/>
            <person name="Uchiyama I."/>
            <person name="Ito T."/>
            <person name="Fujiyama A."/>
            <person name="Inagaki F."/>
            <person name="Takami H."/>
        </authorList>
    </citation>
    <scope>NUCLEOTIDE SEQUENCE</scope>
    <source>
        <strain evidence="1">Expedition CK06-06</strain>
    </source>
</reference>
<organism evidence="1">
    <name type="scientific">marine sediment metagenome</name>
    <dbReference type="NCBI Taxonomy" id="412755"/>
    <lineage>
        <taxon>unclassified sequences</taxon>
        <taxon>metagenomes</taxon>
        <taxon>ecological metagenomes</taxon>
    </lineage>
</organism>
<proteinExistence type="predicted"/>
<protein>
    <recommendedName>
        <fullName evidence="2">Phage tail tape measure protein domain-containing protein</fullName>
    </recommendedName>
</protein>
<evidence type="ECO:0008006" key="2">
    <source>
        <dbReference type="Google" id="ProtNLM"/>
    </source>
</evidence>
<dbReference type="EMBL" id="BART01014247">
    <property type="protein sequence ID" value="GAG86548.1"/>
    <property type="molecule type" value="Genomic_DNA"/>
</dbReference>
<gene>
    <name evidence="1" type="ORF">S01H4_28567</name>
</gene>
<dbReference type="AlphaFoldDB" id="X1BQW5"/>
<sequence length="103" mass="11223">DEVSTAIAELNTRLGLSGKPLQAMAKQMLNLARITETDINAVIRTSTRLFGDWDVAVEDQAQTLDYLFKVSQSTGVGIDKLSDMASMNLFTRTIALTSSQSKP</sequence>
<feature type="non-terminal residue" evidence="1">
    <location>
        <position position="1"/>
    </location>
</feature>
<accession>X1BQW5</accession>
<comment type="caution">
    <text evidence="1">The sequence shown here is derived from an EMBL/GenBank/DDBJ whole genome shotgun (WGS) entry which is preliminary data.</text>
</comment>